<dbReference type="EMBL" id="VSSQ01047598">
    <property type="protein sequence ID" value="MPN01606.1"/>
    <property type="molecule type" value="Genomic_DNA"/>
</dbReference>
<comment type="caution">
    <text evidence="1">The sequence shown here is derived from an EMBL/GenBank/DDBJ whole genome shotgun (WGS) entry which is preliminary data.</text>
</comment>
<name>A0A645EJI1_9ZZZZ</name>
<sequence>MLPPLFSYQFYAHHHENQRKYDLTITGLKHSKNIFMIVNIQITAQRKYYSEAKKAHPHLSSSESLYVHANYKKEFSHACLLSIATAKHG</sequence>
<protein>
    <submittedName>
        <fullName evidence="1">Uncharacterized protein</fullName>
    </submittedName>
</protein>
<dbReference type="AlphaFoldDB" id="A0A645EJI1"/>
<gene>
    <name evidence="1" type="ORF">SDC9_148816</name>
</gene>
<organism evidence="1">
    <name type="scientific">bioreactor metagenome</name>
    <dbReference type="NCBI Taxonomy" id="1076179"/>
    <lineage>
        <taxon>unclassified sequences</taxon>
        <taxon>metagenomes</taxon>
        <taxon>ecological metagenomes</taxon>
    </lineage>
</organism>
<reference evidence="1" key="1">
    <citation type="submission" date="2019-08" db="EMBL/GenBank/DDBJ databases">
        <authorList>
            <person name="Kucharzyk K."/>
            <person name="Murdoch R.W."/>
            <person name="Higgins S."/>
            <person name="Loffler F."/>
        </authorList>
    </citation>
    <scope>NUCLEOTIDE SEQUENCE</scope>
</reference>
<accession>A0A645EJI1</accession>
<evidence type="ECO:0000313" key="1">
    <source>
        <dbReference type="EMBL" id="MPN01606.1"/>
    </source>
</evidence>
<proteinExistence type="predicted"/>